<evidence type="ECO:0000256" key="3">
    <source>
        <dbReference type="ARBA" id="ARBA00004141"/>
    </source>
</evidence>
<dbReference type="SUPFAM" id="SSF81324">
    <property type="entry name" value="Voltage-gated potassium channels"/>
    <property type="match status" value="1"/>
</dbReference>
<dbReference type="AlphaFoldDB" id="A0A8J6HKN6"/>
<evidence type="ECO:0000256" key="9">
    <source>
        <dbReference type="ARBA" id="ARBA00022729"/>
    </source>
</evidence>
<dbReference type="GO" id="GO:0034765">
    <property type="term" value="P:regulation of monoatomic ion transmembrane transport"/>
    <property type="evidence" value="ECO:0007669"/>
    <property type="project" value="TreeGrafter"/>
</dbReference>
<dbReference type="GO" id="GO:0097193">
    <property type="term" value="P:intrinsic apoptotic signaling pathway"/>
    <property type="evidence" value="ECO:0007669"/>
    <property type="project" value="InterPro"/>
</dbReference>
<dbReference type="Pfam" id="PF14780">
    <property type="entry name" value="NEPRO_N"/>
    <property type="match status" value="1"/>
</dbReference>
<keyword evidence="8 17" id="KW-0812">Transmembrane</keyword>
<protein>
    <submittedName>
        <fullName evidence="22">Uncharacterized protein</fullName>
    </submittedName>
</protein>
<evidence type="ECO:0000313" key="22">
    <source>
        <dbReference type="EMBL" id="KAH0816107.1"/>
    </source>
</evidence>
<reference evidence="22" key="2">
    <citation type="submission" date="2021-08" db="EMBL/GenBank/DDBJ databases">
        <authorList>
            <person name="Eriksson T."/>
        </authorList>
    </citation>
    <scope>NUCLEOTIDE SEQUENCE</scope>
    <source>
        <strain evidence="22">Stoneville</strain>
        <tissue evidence="22">Whole head</tissue>
    </source>
</reference>
<evidence type="ECO:0000256" key="17">
    <source>
        <dbReference type="RuleBase" id="RU003822"/>
    </source>
</evidence>
<evidence type="ECO:0000256" key="7">
    <source>
        <dbReference type="ARBA" id="ARBA00022538"/>
    </source>
</evidence>
<dbReference type="GO" id="GO:0034702">
    <property type="term" value="C:monoatomic ion channel complex"/>
    <property type="evidence" value="ECO:0007669"/>
    <property type="project" value="UniProtKB-KW"/>
</dbReference>
<dbReference type="SUPFAM" id="SSF81296">
    <property type="entry name" value="E set domains"/>
    <property type="match status" value="1"/>
</dbReference>
<keyword evidence="10" id="KW-0256">Endoplasmic reticulum</keyword>
<evidence type="ECO:0000256" key="15">
    <source>
        <dbReference type="ARBA" id="ARBA00023136"/>
    </source>
</evidence>
<dbReference type="Proteomes" id="UP000719412">
    <property type="component" value="Unassembled WGS sequence"/>
</dbReference>
<dbReference type="PANTHER" id="PTHR11767:SF113">
    <property type="entry name" value="INWARDLY RECTIFYING POTASSIUM CHANNEL 2, ISOFORM D"/>
    <property type="match status" value="1"/>
</dbReference>
<keyword evidence="23" id="KW-1185">Reference proteome</keyword>
<dbReference type="InterPro" id="IPR016449">
    <property type="entry name" value="K_chnl_inward-rec_Kir"/>
</dbReference>
<keyword evidence="15 18" id="KW-0472">Membrane</keyword>
<feature type="domain" description="Nucleolus and neural progenitor protein-like N-terminal" evidence="20">
    <location>
        <begin position="284"/>
        <end position="431"/>
    </location>
</feature>
<keyword evidence="11 17" id="KW-0851">Voltage-gated channel</keyword>
<evidence type="ECO:0000256" key="13">
    <source>
        <dbReference type="ARBA" id="ARBA00022989"/>
    </source>
</evidence>
<dbReference type="InterPro" id="IPR007676">
    <property type="entry name" value="Ribophorin_I"/>
</dbReference>
<keyword evidence="9" id="KW-0732">Signal</keyword>
<dbReference type="UniPathway" id="UPA00378"/>
<dbReference type="Gene3D" id="1.10.287.70">
    <property type="match status" value="1"/>
</dbReference>
<dbReference type="InterPro" id="IPR040445">
    <property type="entry name" value="Kir_TM"/>
</dbReference>
<name>A0A8J6HKN6_TENMO</name>
<evidence type="ECO:0000256" key="2">
    <source>
        <dbReference type="ARBA" id="ARBA00004115"/>
    </source>
</evidence>
<dbReference type="Pfam" id="PF04597">
    <property type="entry name" value="Ribophorin_I"/>
    <property type="match status" value="1"/>
</dbReference>
<feature type="transmembrane region" description="Helical" evidence="18">
    <location>
        <begin position="141"/>
        <end position="167"/>
    </location>
</feature>
<dbReference type="InterPro" id="IPR027951">
    <property type="entry name" value="Nepro_N"/>
</dbReference>
<evidence type="ECO:0000256" key="11">
    <source>
        <dbReference type="ARBA" id="ARBA00022882"/>
    </source>
</evidence>
<dbReference type="InterPro" id="IPR018796">
    <property type="entry name" value="COA8"/>
</dbReference>
<comment type="pathway">
    <text evidence="4">Protein modification; protein glycosylation.</text>
</comment>
<evidence type="ECO:0000256" key="12">
    <source>
        <dbReference type="ARBA" id="ARBA00022958"/>
    </source>
</evidence>
<dbReference type="Pfam" id="PF01007">
    <property type="entry name" value="IRK"/>
    <property type="match status" value="1"/>
</dbReference>
<dbReference type="InterPro" id="IPR013518">
    <property type="entry name" value="K_chnl_inward-rec_Kir_cyto"/>
</dbReference>
<organism evidence="22 23">
    <name type="scientific">Tenebrio molitor</name>
    <name type="common">Yellow mealworm beetle</name>
    <dbReference type="NCBI Taxonomy" id="7067"/>
    <lineage>
        <taxon>Eukaryota</taxon>
        <taxon>Metazoa</taxon>
        <taxon>Ecdysozoa</taxon>
        <taxon>Arthropoda</taxon>
        <taxon>Hexapoda</taxon>
        <taxon>Insecta</taxon>
        <taxon>Pterygota</taxon>
        <taxon>Neoptera</taxon>
        <taxon>Endopterygota</taxon>
        <taxon>Coleoptera</taxon>
        <taxon>Polyphaga</taxon>
        <taxon>Cucujiformia</taxon>
        <taxon>Tenebrionidae</taxon>
        <taxon>Tenebrio</taxon>
    </lineage>
</organism>
<evidence type="ECO:0000256" key="5">
    <source>
        <dbReference type="ARBA" id="ARBA00008905"/>
    </source>
</evidence>
<keyword evidence="6 17" id="KW-0813">Transport</keyword>
<comment type="similarity">
    <text evidence="17">Belongs to the inward rectifier-type potassium channel (TC 1.A.2.1) family.</text>
</comment>
<keyword evidence="14 17" id="KW-0406">Ion transport</keyword>
<accession>A0A8J6HKN6</accession>
<dbReference type="GO" id="GO:0005242">
    <property type="term" value="F:inward rectifier potassium channel activity"/>
    <property type="evidence" value="ECO:0007669"/>
    <property type="project" value="InterPro"/>
</dbReference>
<comment type="subcellular location">
    <subcellularLocation>
        <location evidence="2">Endoplasmic reticulum membrane</location>
        <topology evidence="2">Single-pass type I membrane protein</topology>
    </subcellularLocation>
    <subcellularLocation>
        <location evidence="3 17">Membrane</location>
        <topology evidence="3 17">Multi-pass membrane protein</topology>
    </subcellularLocation>
</comment>
<evidence type="ECO:0000256" key="4">
    <source>
        <dbReference type="ARBA" id="ARBA00004922"/>
    </source>
</evidence>
<evidence type="ECO:0000256" key="6">
    <source>
        <dbReference type="ARBA" id="ARBA00022448"/>
    </source>
</evidence>
<dbReference type="EMBL" id="JABDTM020022062">
    <property type="protein sequence ID" value="KAH0816107.1"/>
    <property type="molecule type" value="Genomic_DNA"/>
</dbReference>
<feature type="transmembrane region" description="Helical" evidence="18">
    <location>
        <begin position="1159"/>
        <end position="1180"/>
    </location>
</feature>
<feature type="transmembrane region" description="Helical" evidence="18">
    <location>
        <begin position="398"/>
        <end position="420"/>
    </location>
</feature>
<dbReference type="PANTHER" id="PTHR11767">
    <property type="entry name" value="INWARD RECTIFIER POTASSIUM CHANNEL"/>
    <property type="match status" value="1"/>
</dbReference>
<dbReference type="PRINTS" id="PR01320">
    <property type="entry name" value="KIRCHANNEL"/>
</dbReference>
<dbReference type="Pfam" id="PF10231">
    <property type="entry name" value="COA8"/>
    <property type="match status" value="1"/>
</dbReference>
<feature type="domain" description="Inward rectifier potassium channel C-terminal" evidence="21">
    <location>
        <begin position="180"/>
        <end position="270"/>
    </location>
</feature>
<gene>
    <name evidence="22" type="ORF">GEV33_006684</name>
</gene>
<feature type="transmembrane region" description="Helical" evidence="18">
    <location>
        <begin position="69"/>
        <end position="91"/>
    </location>
</feature>
<dbReference type="GO" id="GO:0005789">
    <property type="term" value="C:endoplasmic reticulum membrane"/>
    <property type="evidence" value="ECO:0007669"/>
    <property type="project" value="UniProtKB-SubCell"/>
</dbReference>
<evidence type="ECO:0000256" key="14">
    <source>
        <dbReference type="ARBA" id="ARBA00023065"/>
    </source>
</evidence>
<evidence type="ECO:0000256" key="16">
    <source>
        <dbReference type="ARBA" id="ARBA00023303"/>
    </source>
</evidence>
<dbReference type="GO" id="GO:1990573">
    <property type="term" value="P:potassium ion import across plasma membrane"/>
    <property type="evidence" value="ECO:0007669"/>
    <property type="project" value="TreeGrafter"/>
</dbReference>
<dbReference type="InterPro" id="IPR014756">
    <property type="entry name" value="Ig_E-set"/>
</dbReference>
<dbReference type="GO" id="GO:0005886">
    <property type="term" value="C:plasma membrane"/>
    <property type="evidence" value="ECO:0007669"/>
    <property type="project" value="TreeGrafter"/>
</dbReference>
<keyword evidence="16 17" id="KW-0407">Ion channel</keyword>
<evidence type="ECO:0000256" key="10">
    <source>
        <dbReference type="ARBA" id="ARBA00022824"/>
    </source>
</evidence>
<comment type="caution">
    <text evidence="22">The sequence shown here is derived from an EMBL/GenBank/DDBJ whole genome shotgun (WGS) entry which is preliminary data.</text>
</comment>
<comment type="similarity">
    <text evidence="5">Belongs to the OST1 family.</text>
</comment>
<reference evidence="22" key="1">
    <citation type="journal article" date="2020" name="J Insects Food Feed">
        <title>The yellow mealworm (Tenebrio molitor) genome: a resource for the emerging insects as food and feed industry.</title>
        <authorList>
            <person name="Eriksson T."/>
            <person name="Andere A."/>
            <person name="Kelstrup H."/>
            <person name="Emery V."/>
            <person name="Picard C."/>
        </authorList>
    </citation>
    <scope>NUCLEOTIDE SEQUENCE</scope>
    <source>
        <strain evidence="22">Stoneville</strain>
        <tissue evidence="22">Whole head</tissue>
    </source>
</reference>
<keyword evidence="7 17" id="KW-0633">Potassium transport</keyword>
<evidence type="ECO:0000256" key="1">
    <source>
        <dbReference type="ARBA" id="ARBA00002791"/>
    </source>
</evidence>
<evidence type="ECO:0000259" key="21">
    <source>
        <dbReference type="Pfam" id="PF17655"/>
    </source>
</evidence>
<evidence type="ECO:0000313" key="23">
    <source>
        <dbReference type="Proteomes" id="UP000719412"/>
    </source>
</evidence>
<dbReference type="InterPro" id="IPR041647">
    <property type="entry name" value="IRK_C"/>
</dbReference>
<evidence type="ECO:0000256" key="18">
    <source>
        <dbReference type="SAM" id="Phobius"/>
    </source>
</evidence>
<comment type="function">
    <text evidence="1">Subunit of the oligosaccharyl transferase (OST) complex that catalyzes the initial transfer of a defined glycan (Glc(3)Man(9)GlcNAc(2) in eukaryotes) from the lipid carrier dolichol-pyrophosphate to an asparagine residue within an Asn-X-Ser/Thr consensus motif in nascent polypeptide chains, the first step in protein N-glycosylation. N-glycosylation occurs cotranslationally and the complex associates with the Sec61 complex at the channel-forming translocon complex that mediates protein translocation across the endoplasmic reticulum (ER). All subunits are required for a maximal enzyme activity.</text>
</comment>
<sequence>MDDFKENADFPLVFKKTQRKSFNHNSHTIRRFMTKTGHLNLQLGQVPYHKYLRFTKDFANTLVLIRWRWVILFVILANSFFYLCFAGLWMFDAWLSGDLDATKTGNFCIKATRHFTGYLLLSVETITTTGYGYLYPSEHCYLALAILILSTLVMIFIDGAFISVVFLKICKPPKKNTLTLFSKKAVISLRNGKLCLILRIDDHLSRHVIDPKITLYYADRRNVKEESFQIDLQEMETELIGMLLWPTDVVHEINQKSPLWNLSPPDLMNNVRLLSITIKDGIEFFENQQHLFTEATLLSRTVYRLKMKFRSSKDFKAVEKLNRVLRTYLHVQISKALKTLSNSIPQNYKANQSNMFTKNMMDFVLVRIQGLGKLLCRILETCKIVSGLTQQRLRLGHFWKIAMIIFAVTARIFVIARTILKYTCELYQSLLAFSSNLNNSGVRWLPKLYVFPSRLDDWLGVDWLDLENTVIEIPDEEPGMSYLNLLEDSDEDVEFCDEYVLVKDDSLLEETEQLSESVELCEDTEEHSNDQVDVGEVINLSEIETPPMLKRKRRPDNIGNFIKRRNLGVTKKKAKKVNESLISISDSSDVEVSAFIEKPLEDPIIVVSENDDVDIIGPPDSLSNLRPVTRKRLFRETDLQRELREMQNATQLWNQEFWATHNTNFNRKRQEYIDKHQVPGEETRQLSADEMSEFYKSFLDSNWKTHLKYNAEWYKKNFALLFLALRVSLEKNISLRSSRLLCQMSQYFIMSSLVVLLLTAIFASSGAVPSEVVVNDAVNVAVHSTVDLRSQLVHQKNVIALKNLGPADLNSYFFALNEPELLVVVFNNEHGRKLPFKKIEWDSNSSFYEVALDEDVKQNEKYKLSCMITYANKITPAVKKRTFDEDQLVKFVGNVRFFSPYRTIFHHVEYLLHDPLLEVSKNATHLESTKITYIFYDTHTYTVDRVVIVLVKNDAFVVVKNIQRSIDVSHYGKIHVQDEVVIENNGVRLVGPFTGGKRKATTGWFYTHLPACTENIKFFDILGNNSKTQVYHFIDYITLKFNTRFPLMGGWKSSYVLSYDVPVHEYVLMDEEHYSLQMRALDYVLTDVVIESAVVKIRFPEGAQIKRVILPNSLTLENEGDGSNPSEQIIVLKGVNLFENYISNVTVNYSFNPLYLLRLPLVISVFLEGAFLVVLVGKYFNDTSFDSLFFARLADTF</sequence>
<dbReference type="Gene3D" id="2.60.40.1400">
    <property type="entry name" value="G protein-activated inward rectifier potassium channel 1"/>
    <property type="match status" value="1"/>
</dbReference>
<proteinExistence type="inferred from homology"/>
<keyword evidence="12 17" id="KW-0630">Potassium</keyword>
<evidence type="ECO:0000259" key="20">
    <source>
        <dbReference type="Pfam" id="PF14780"/>
    </source>
</evidence>
<keyword evidence="13 18" id="KW-1133">Transmembrane helix</keyword>
<evidence type="ECO:0000256" key="8">
    <source>
        <dbReference type="ARBA" id="ARBA00022692"/>
    </source>
</evidence>
<dbReference type="Pfam" id="PF17655">
    <property type="entry name" value="IRK_C"/>
    <property type="match status" value="1"/>
</dbReference>
<evidence type="ECO:0000259" key="19">
    <source>
        <dbReference type="Pfam" id="PF01007"/>
    </source>
</evidence>
<feature type="domain" description="Potassium channel inwardly rectifying transmembrane" evidence="19">
    <location>
        <begin position="33"/>
        <end position="172"/>
    </location>
</feature>